<dbReference type="InterPro" id="IPR050763">
    <property type="entry name" value="ABC_transporter_ATP-binding"/>
</dbReference>
<protein>
    <recommendedName>
        <fullName evidence="5">ABC transporter domain-containing protein</fullName>
    </recommendedName>
</protein>
<evidence type="ECO:0000256" key="2">
    <source>
        <dbReference type="ARBA" id="ARBA00022448"/>
    </source>
</evidence>
<comment type="caution">
    <text evidence="6">The sequence shown here is derived from an EMBL/GenBank/DDBJ whole genome shotgun (WGS) entry which is preliminary data.</text>
</comment>
<dbReference type="GO" id="GO:0016887">
    <property type="term" value="F:ATP hydrolysis activity"/>
    <property type="evidence" value="ECO:0007669"/>
    <property type="project" value="InterPro"/>
</dbReference>
<keyword evidence="3" id="KW-0547">Nucleotide-binding</keyword>
<evidence type="ECO:0000259" key="5">
    <source>
        <dbReference type="PROSITE" id="PS50893"/>
    </source>
</evidence>
<evidence type="ECO:0000313" key="6">
    <source>
        <dbReference type="EMBL" id="OGG08074.1"/>
    </source>
</evidence>
<dbReference type="InterPro" id="IPR003593">
    <property type="entry name" value="AAA+_ATPase"/>
</dbReference>
<evidence type="ECO:0000313" key="7">
    <source>
        <dbReference type="Proteomes" id="UP000177354"/>
    </source>
</evidence>
<sequence>MRVRPIVEVKNITKIFFQKSPFWKIRKTGKKVIAVDDISFDIKEGEIVGLLGPNGAGKTTTIQMILGLITPTRGTIRVFGRDLRKFRKEILKNSNFSSTYTHLPWNLTVRENLNVLALLYGVENPGKRVNEIMKVFSLEEKKDREVNELSSGWVTRLNMAKSFLNFPRFILFDEPTSSLDPESADTIRTEIINLRKKYKTTILFTSHNMAEVDQICDRVIFLYQGKIIAEDTPEGLARRIKISRISLMVGDGLKRLLSVVRDNLWSARVQGRYTTVEIPEKEIPRFLSLLAEKGISYREISIDKPTLEDFFLLTARKRRKTL</sequence>
<dbReference type="CDD" id="cd03230">
    <property type="entry name" value="ABC_DR_subfamily_A"/>
    <property type="match status" value="1"/>
</dbReference>
<dbReference type="InterPro" id="IPR027417">
    <property type="entry name" value="P-loop_NTPase"/>
</dbReference>
<evidence type="ECO:0000256" key="1">
    <source>
        <dbReference type="ARBA" id="ARBA00005417"/>
    </source>
</evidence>
<dbReference type="PROSITE" id="PS50893">
    <property type="entry name" value="ABC_TRANSPORTER_2"/>
    <property type="match status" value="1"/>
</dbReference>
<dbReference type="SUPFAM" id="SSF52540">
    <property type="entry name" value="P-loop containing nucleoside triphosphate hydrolases"/>
    <property type="match status" value="1"/>
</dbReference>
<dbReference type="GO" id="GO:0005524">
    <property type="term" value="F:ATP binding"/>
    <property type="evidence" value="ECO:0007669"/>
    <property type="project" value="UniProtKB-KW"/>
</dbReference>
<evidence type="ECO:0000256" key="3">
    <source>
        <dbReference type="ARBA" id="ARBA00022741"/>
    </source>
</evidence>
<proteinExistence type="inferred from homology"/>
<dbReference type="AlphaFoldDB" id="A0A1F5Z6Z3"/>
<dbReference type="EMBL" id="MFJF01000005">
    <property type="protein sequence ID" value="OGG08074.1"/>
    <property type="molecule type" value="Genomic_DNA"/>
</dbReference>
<organism evidence="6 7">
    <name type="scientific">Candidatus Gottesmanbacteria bacterium RIFCSPHIGHO2_01_FULL_40_15</name>
    <dbReference type="NCBI Taxonomy" id="1798376"/>
    <lineage>
        <taxon>Bacteria</taxon>
        <taxon>Candidatus Gottesmaniibacteriota</taxon>
    </lineage>
</organism>
<dbReference type="PANTHER" id="PTHR42711:SF5">
    <property type="entry name" value="ABC TRANSPORTER ATP-BINDING PROTEIN NATA"/>
    <property type="match status" value="1"/>
</dbReference>
<feature type="domain" description="ABC transporter" evidence="5">
    <location>
        <begin position="7"/>
        <end position="249"/>
    </location>
</feature>
<dbReference type="Proteomes" id="UP000177354">
    <property type="component" value="Unassembled WGS sequence"/>
</dbReference>
<dbReference type="Pfam" id="PF00005">
    <property type="entry name" value="ABC_tran"/>
    <property type="match status" value="1"/>
</dbReference>
<dbReference type="Gene3D" id="3.40.50.300">
    <property type="entry name" value="P-loop containing nucleotide triphosphate hydrolases"/>
    <property type="match status" value="1"/>
</dbReference>
<keyword evidence="2" id="KW-0813">Transport</keyword>
<dbReference type="PANTHER" id="PTHR42711">
    <property type="entry name" value="ABC TRANSPORTER ATP-BINDING PROTEIN"/>
    <property type="match status" value="1"/>
</dbReference>
<name>A0A1F5Z6Z3_9BACT</name>
<comment type="similarity">
    <text evidence="1">Belongs to the ABC transporter superfamily.</text>
</comment>
<gene>
    <name evidence="6" type="ORF">A2777_01675</name>
</gene>
<dbReference type="SMART" id="SM00382">
    <property type="entry name" value="AAA"/>
    <property type="match status" value="1"/>
</dbReference>
<reference evidence="6 7" key="1">
    <citation type="journal article" date="2016" name="Nat. Commun.">
        <title>Thousands of microbial genomes shed light on interconnected biogeochemical processes in an aquifer system.</title>
        <authorList>
            <person name="Anantharaman K."/>
            <person name="Brown C.T."/>
            <person name="Hug L.A."/>
            <person name="Sharon I."/>
            <person name="Castelle C.J."/>
            <person name="Probst A.J."/>
            <person name="Thomas B.C."/>
            <person name="Singh A."/>
            <person name="Wilkins M.J."/>
            <person name="Karaoz U."/>
            <person name="Brodie E.L."/>
            <person name="Williams K.H."/>
            <person name="Hubbard S.S."/>
            <person name="Banfield J.F."/>
        </authorList>
    </citation>
    <scope>NUCLEOTIDE SEQUENCE [LARGE SCALE GENOMIC DNA]</scope>
</reference>
<accession>A0A1F5Z6Z3</accession>
<dbReference type="InterPro" id="IPR003439">
    <property type="entry name" value="ABC_transporter-like_ATP-bd"/>
</dbReference>
<keyword evidence="4" id="KW-0067">ATP-binding</keyword>
<evidence type="ECO:0000256" key="4">
    <source>
        <dbReference type="ARBA" id="ARBA00022840"/>
    </source>
</evidence>